<feature type="compositionally biased region" description="Polar residues" evidence="1">
    <location>
        <begin position="330"/>
        <end position="347"/>
    </location>
</feature>
<keyword evidence="2" id="KW-0472">Membrane</keyword>
<reference evidence="3 4" key="1">
    <citation type="submission" date="2018-06" db="EMBL/GenBank/DDBJ databases">
        <authorList>
            <consortium name="Pathogen Informatics"/>
            <person name="Doyle S."/>
        </authorList>
    </citation>
    <scope>NUCLEOTIDE SEQUENCE [LARGE SCALE GENOMIC DNA]</scope>
    <source>
        <strain evidence="3 4">NCTC11862</strain>
    </source>
</reference>
<name>A0A376CNW9_9CORY</name>
<dbReference type="Pfam" id="PF05661">
    <property type="entry name" value="DUF808"/>
    <property type="match status" value="1"/>
</dbReference>
<keyword evidence="4" id="KW-1185">Reference proteome</keyword>
<evidence type="ECO:0000256" key="1">
    <source>
        <dbReference type="SAM" id="MobiDB-lite"/>
    </source>
</evidence>
<accession>A0A376CNW9</accession>
<feature type="transmembrane region" description="Helical" evidence="2">
    <location>
        <begin position="269"/>
        <end position="297"/>
    </location>
</feature>
<dbReference type="PANTHER" id="PTHR30503">
    <property type="entry name" value="INNER MEMBRANE PROTEIN YEDI"/>
    <property type="match status" value="1"/>
</dbReference>
<keyword evidence="2" id="KW-0812">Transmembrane</keyword>
<evidence type="ECO:0000256" key="2">
    <source>
        <dbReference type="SAM" id="Phobius"/>
    </source>
</evidence>
<feature type="region of interest" description="Disordered" evidence="1">
    <location>
        <begin position="307"/>
        <end position="347"/>
    </location>
</feature>
<organism evidence="3 4">
    <name type="scientific">Corynebacterium pilosum</name>
    <dbReference type="NCBI Taxonomy" id="35756"/>
    <lineage>
        <taxon>Bacteria</taxon>
        <taxon>Bacillati</taxon>
        <taxon>Actinomycetota</taxon>
        <taxon>Actinomycetes</taxon>
        <taxon>Mycobacteriales</taxon>
        <taxon>Corynebacteriaceae</taxon>
        <taxon>Corynebacterium</taxon>
    </lineage>
</organism>
<sequence length="347" mass="36518">MAGGLLALLDDVALIARTAASSVDDVAALAGKTSMKAAGVVIDDAAVTPQYVDGVSPARELPMIWRITKGSFFNKLVIVLPIALLLSEIAPWALTPILMVGGTYLCYEGAHKIVHKFTHDSDEAEEQAANKSAADEDSLVKSAITTDLILSAEIMVISLNEIADETLLMRAMVLIVVAIGITIAVYGAVALLVKIDDIGLGMIKRDSGAAFGRALVKAMPIVLSIIGVVGTIAMLWVGGHIMVVGADEFGMHWPYETIHGWETAVGGGFIGWLVNTAGSFVVGLIWGLVIVGIIALAKALISTQSTRNDDDLTPAQARDELRRRAEEARTNGNQSTGSTALSTADED</sequence>
<gene>
    <name evidence="3" type="primary">yedI</name>
    <name evidence="3" type="ORF">NCTC11862_01932</name>
</gene>
<dbReference type="RefSeq" id="WP_018580950.1">
    <property type="nucleotide sequence ID" value="NZ_UFXQ01000001.1"/>
</dbReference>
<dbReference type="Proteomes" id="UP000254467">
    <property type="component" value="Unassembled WGS sequence"/>
</dbReference>
<dbReference type="PANTHER" id="PTHR30503:SF3">
    <property type="entry name" value="INNER MEMBRANE PROTEIN YEDI"/>
    <property type="match status" value="1"/>
</dbReference>
<dbReference type="STRING" id="35756.GCA_001044155_02141"/>
<protein>
    <submittedName>
        <fullName evidence="3">ABC transporter</fullName>
    </submittedName>
</protein>
<feature type="transmembrane region" description="Helical" evidence="2">
    <location>
        <begin position="214"/>
        <end position="237"/>
    </location>
</feature>
<dbReference type="AlphaFoldDB" id="A0A376CNW9"/>
<evidence type="ECO:0000313" key="4">
    <source>
        <dbReference type="Proteomes" id="UP000254467"/>
    </source>
</evidence>
<keyword evidence="2" id="KW-1133">Transmembrane helix</keyword>
<dbReference type="PIRSF" id="PIRSF016660">
    <property type="entry name" value="YedI"/>
    <property type="match status" value="1"/>
</dbReference>
<dbReference type="GO" id="GO:0005886">
    <property type="term" value="C:plasma membrane"/>
    <property type="evidence" value="ECO:0007669"/>
    <property type="project" value="TreeGrafter"/>
</dbReference>
<feature type="transmembrane region" description="Helical" evidence="2">
    <location>
        <begin position="72"/>
        <end position="94"/>
    </location>
</feature>
<dbReference type="OrthoDB" id="9814178at2"/>
<feature type="transmembrane region" description="Helical" evidence="2">
    <location>
        <begin position="167"/>
        <end position="193"/>
    </location>
</feature>
<evidence type="ECO:0000313" key="3">
    <source>
        <dbReference type="EMBL" id="STC70124.1"/>
    </source>
</evidence>
<dbReference type="EMBL" id="UFXQ01000001">
    <property type="protein sequence ID" value="STC70124.1"/>
    <property type="molecule type" value="Genomic_DNA"/>
</dbReference>
<feature type="compositionally biased region" description="Basic and acidic residues" evidence="1">
    <location>
        <begin position="317"/>
        <end position="329"/>
    </location>
</feature>
<dbReference type="InterPro" id="IPR008526">
    <property type="entry name" value="YedI"/>
</dbReference>
<proteinExistence type="predicted"/>